<dbReference type="PANTHER" id="PTHR22572">
    <property type="entry name" value="SUGAR-1-PHOSPHATE GUANYL TRANSFERASE"/>
    <property type="match status" value="1"/>
</dbReference>
<evidence type="ECO:0000259" key="1">
    <source>
        <dbReference type="Pfam" id="PF00483"/>
    </source>
</evidence>
<accession>A0A1M3KV57</accession>
<evidence type="ECO:0000313" key="2">
    <source>
        <dbReference type="EMBL" id="OJX56305.1"/>
    </source>
</evidence>
<dbReference type="InterPro" id="IPR029044">
    <property type="entry name" value="Nucleotide-diphossugar_trans"/>
</dbReference>
<reference evidence="2 3" key="1">
    <citation type="submission" date="2016-09" db="EMBL/GenBank/DDBJ databases">
        <title>Genome-resolved meta-omics ties microbial dynamics to process performance in biotechnology for thiocyanate degradation.</title>
        <authorList>
            <person name="Kantor R.S."/>
            <person name="Huddy R.J."/>
            <person name="Iyer R."/>
            <person name="Thomas B.C."/>
            <person name="Brown C.T."/>
            <person name="Anantharaman K."/>
            <person name="Tringe S."/>
            <person name="Hettich R.L."/>
            <person name="Harrison S.T."/>
            <person name="Banfield J.F."/>
        </authorList>
    </citation>
    <scope>NUCLEOTIDE SEQUENCE [LARGE SCALE GENOMIC DNA]</scope>
    <source>
        <strain evidence="2">59-99</strain>
    </source>
</reference>
<dbReference type="STRING" id="1895771.BGO89_13290"/>
<evidence type="ECO:0000313" key="3">
    <source>
        <dbReference type="Proteomes" id="UP000184233"/>
    </source>
</evidence>
<sequence length="325" mass="35618">MHALIPVAGIGTRLRPFTHTLPKVLVNVAGKPILGHIMDALMAQNVESATIITGYKGDLVEDYVRSTYDLPCTFIEQEEMLGLGHAIWVARESLADEPVLIILGDTVFDVDLSVLHTSAFSSLGVKHVDDPRRFGVVIQDGPFVTRLVEKPETPVSTMAIVGLYYIKHPRLLRECLQELIDKDMRTKDEFQLTDALQLMVDRGEKFTTFAVDGWHDCGKPETLLETNRFLLNQRSAPATPPGCVVIPPVHIDPTAVVEHSVIGPYASVSRGSVVRNSIVRDSIICDNATVNDITLEQSIVGENADVSGRFASINIGDASVIRLSQ</sequence>
<organism evidence="2 3">
    <name type="scientific">Candidatus Kapaibacterium thiocyanatum</name>
    <dbReference type="NCBI Taxonomy" id="1895771"/>
    <lineage>
        <taxon>Bacteria</taxon>
        <taxon>Pseudomonadati</taxon>
        <taxon>Candidatus Kapaibacteriota</taxon>
        <taxon>Candidatus Kapaibacteriia</taxon>
        <taxon>Candidatus Kapaibacteriales</taxon>
        <taxon>Candidatus Kapaibacteriaceae</taxon>
        <taxon>Candidatus Kapaibacterium</taxon>
    </lineage>
</organism>
<dbReference type="EMBL" id="MKVH01000025">
    <property type="protein sequence ID" value="OJX56305.1"/>
    <property type="molecule type" value="Genomic_DNA"/>
</dbReference>
<dbReference type="InterPro" id="IPR005835">
    <property type="entry name" value="NTP_transferase_dom"/>
</dbReference>
<dbReference type="Gene3D" id="2.160.10.10">
    <property type="entry name" value="Hexapeptide repeat proteins"/>
    <property type="match status" value="1"/>
</dbReference>
<dbReference type="Proteomes" id="UP000184233">
    <property type="component" value="Unassembled WGS sequence"/>
</dbReference>
<feature type="domain" description="Nucleotidyl transferase" evidence="1">
    <location>
        <begin position="3"/>
        <end position="232"/>
    </location>
</feature>
<dbReference type="Pfam" id="PF00483">
    <property type="entry name" value="NTP_transferase"/>
    <property type="match status" value="1"/>
</dbReference>
<comment type="caution">
    <text evidence="2">The sequence shown here is derived from an EMBL/GenBank/DDBJ whole genome shotgun (WGS) entry which is preliminary data.</text>
</comment>
<dbReference type="InterPro" id="IPR050486">
    <property type="entry name" value="Mannose-1P_guanyltransferase"/>
</dbReference>
<dbReference type="GO" id="GO:0016740">
    <property type="term" value="F:transferase activity"/>
    <property type="evidence" value="ECO:0007669"/>
    <property type="project" value="UniProtKB-KW"/>
</dbReference>
<keyword evidence="2" id="KW-0808">Transferase</keyword>
<dbReference type="SUPFAM" id="SSF53448">
    <property type="entry name" value="Nucleotide-diphospho-sugar transferases"/>
    <property type="match status" value="1"/>
</dbReference>
<gene>
    <name evidence="2" type="ORF">BGO89_13290</name>
</gene>
<protein>
    <submittedName>
        <fullName evidence="2">Nucleotidyl transferase</fullName>
    </submittedName>
</protein>
<proteinExistence type="predicted"/>
<dbReference type="AlphaFoldDB" id="A0A1M3KV57"/>
<name>A0A1M3KV57_9BACT</name>
<dbReference type="Gene3D" id="3.90.550.10">
    <property type="entry name" value="Spore Coat Polysaccharide Biosynthesis Protein SpsA, Chain A"/>
    <property type="match status" value="1"/>
</dbReference>